<dbReference type="Pfam" id="PF18962">
    <property type="entry name" value="Por_Secre_tail"/>
    <property type="match status" value="1"/>
</dbReference>
<evidence type="ECO:0000313" key="4">
    <source>
        <dbReference type="Proteomes" id="UP000192610"/>
    </source>
</evidence>
<feature type="domain" description="Secretion system C-terminal sorting" evidence="2">
    <location>
        <begin position="639"/>
        <end position="706"/>
    </location>
</feature>
<feature type="region of interest" description="Disordered" evidence="1">
    <location>
        <begin position="284"/>
        <end position="325"/>
    </location>
</feature>
<dbReference type="STRING" id="354355.SAMN05660816_06030"/>
<comment type="caution">
    <text evidence="3">The sequence shown here is derived from an EMBL/GenBank/DDBJ whole genome shotgun (WGS) entry which is preliminary data.</text>
</comment>
<dbReference type="EMBL" id="LVXG01000034">
    <property type="protein sequence ID" value="OQP44755.1"/>
    <property type="molecule type" value="Genomic_DNA"/>
</dbReference>
<evidence type="ECO:0000256" key="1">
    <source>
        <dbReference type="SAM" id="MobiDB-lite"/>
    </source>
</evidence>
<dbReference type="NCBIfam" id="TIGR04183">
    <property type="entry name" value="Por_Secre_tail"/>
    <property type="match status" value="1"/>
</dbReference>
<feature type="compositionally biased region" description="Gly residues" evidence="1">
    <location>
        <begin position="284"/>
        <end position="295"/>
    </location>
</feature>
<dbReference type="Proteomes" id="UP000192610">
    <property type="component" value="Unassembled WGS sequence"/>
</dbReference>
<reference evidence="4" key="1">
    <citation type="submission" date="2016-04" db="EMBL/GenBank/DDBJ databases">
        <authorList>
            <person name="Chen L."/>
            <person name="Zhuang W."/>
            <person name="Wang G."/>
        </authorList>
    </citation>
    <scope>NUCLEOTIDE SEQUENCE [LARGE SCALE GENOMIC DNA]</scope>
    <source>
        <strain evidence="4">17621</strain>
    </source>
</reference>
<proteinExistence type="predicted"/>
<sequence>MSLSHLESFSQCGTAPTSGLTTISSADIVVNSYYAGRADANSGSKTVPVNAKDNRSAAAGLASGDMVLIIQMQGAQFTTTNSSRYGDNNNGDPGSGYTNNASLVAGYYEYNLVASYNGTNSITLTYPLLRTYNTSAYTTTQGIETFQVIRVPRDYDLNIASGGSITAPAWNGSTGGVVVLNVNNTLTINGAIAVDGKGFRGGGGKYFKGTTNGSSTNNATGGGQVDLENTDYRFNSTVTNNRNTTGGAKGEGIAGTPAFVLPMGATNATTNTVEGYIGGSMGRGAPGNAGGGGTDGDPTSNQYNPGGGGGANGGDGGMGGSGWDGGDHDKTNYPYGGFGGKAFAQRSKDRFVMGGGGGAGTGNNSTAGSTDYISSGGCGGGIVLIRAKFFSGSGTISANGAAALDQNVTGITDAAGGGGAGGSIIVLANDPKIVGTHTIKASANGGKGGDMSAYFAHGPGGGGGGGYVLTNIIPTGSITVTGAASGRTRATATGDPVNDPYGSTAGSDGVKSVVTGGSALTNTGSPATPCGTLPVTLTQWSGIYKNNKTYLSWTVENVADFSHFSVERSADGAHFSPLGDVAGITSGAFAQSYSFEDVFPADGVNYYRLKMIDLNGQYTYSGVLIIRTNGSGIQINATPNPFTDHVVISIQSTTDEPANLRVFNSDGKLVWRKTTYVKAGTNVQYFNDLQSLPKGVYIIKVDKGDTTGEFRMLKQ</sequence>
<evidence type="ECO:0000259" key="2">
    <source>
        <dbReference type="Pfam" id="PF18962"/>
    </source>
</evidence>
<organism evidence="3 4">
    <name type="scientific">Niastella yeongjuensis</name>
    <dbReference type="NCBI Taxonomy" id="354355"/>
    <lineage>
        <taxon>Bacteria</taxon>
        <taxon>Pseudomonadati</taxon>
        <taxon>Bacteroidota</taxon>
        <taxon>Chitinophagia</taxon>
        <taxon>Chitinophagales</taxon>
        <taxon>Chitinophagaceae</taxon>
        <taxon>Niastella</taxon>
    </lineage>
</organism>
<keyword evidence="4" id="KW-1185">Reference proteome</keyword>
<feature type="compositionally biased region" description="Gly residues" evidence="1">
    <location>
        <begin position="305"/>
        <end position="324"/>
    </location>
</feature>
<protein>
    <recommendedName>
        <fullName evidence="2">Secretion system C-terminal sorting domain-containing protein</fullName>
    </recommendedName>
</protein>
<name>A0A1V9EFQ3_9BACT</name>
<accession>A0A1V9EFQ3</accession>
<gene>
    <name evidence="3" type="ORF">A4H97_10360</name>
</gene>
<evidence type="ECO:0000313" key="3">
    <source>
        <dbReference type="EMBL" id="OQP44755.1"/>
    </source>
</evidence>
<dbReference type="AlphaFoldDB" id="A0A1V9EFQ3"/>
<dbReference type="InterPro" id="IPR026444">
    <property type="entry name" value="Secre_tail"/>
</dbReference>